<dbReference type="SMART" id="SM00937">
    <property type="entry name" value="PCRF"/>
    <property type="match status" value="1"/>
</dbReference>
<proteinExistence type="inferred from homology"/>
<dbReference type="InterPro" id="IPR045853">
    <property type="entry name" value="Pep_chain_release_fac_I_sf"/>
</dbReference>
<dbReference type="OMA" id="YVFHPYQ"/>
<accession>A0A1M2VCL7</accession>
<sequence length="383" mass="41547">MERTLESIQNCVDIDKVSQAIQQTEAVLEDPQLWITNPAGAAKVQSHLADMQHKLSTLRRLRSSFDRLQELSGLAEKAGDSDLLSAVLLDLQGLRHGAEEYLVSLWLSGPLDQNSAYIDIRAGSKDPDACDWASMLARMYTKWASSRNYAVRGINVTPGDITGVKATTLLVEGRYAYGYAQYESGTHSLVRTSPLDKAGMCQTSSADVRVLPCIDDDGNNAAVDLKPADLQITTMRSHSNGEPHVGQPENAVRVVHTPTGITVSVSLLPADAASAQDPTPPCIAQCQQEPSVHQNRTLALSLLRAKLYDTELQNQAQSAAAADHAQPAESWGSPIRSYYLQPDQLVKDFRTEFTVASAAAVQDVLDGDLGGFMKASLRKFKKA</sequence>
<evidence type="ECO:0000256" key="1">
    <source>
        <dbReference type="ARBA" id="ARBA00010835"/>
    </source>
</evidence>
<dbReference type="Gene3D" id="1.20.58.410">
    <property type="entry name" value="Release factor"/>
    <property type="match status" value="1"/>
</dbReference>
<comment type="similarity">
    <text evidence="1">Belongs to the prokaryotic/mitochondrial release factor family.</text>
</comment>
<dbReference type="Pfam" id="PF03462">
    <property type="entry name" value="PCRF"/>
    <property type="match status" value="1"/>
</dbReference>
<keyword evidence="4" id="KW-1185">Reference proteome</keyword>
<dbReference type="PANTHER" id="PTHR43116">
    <property type="entry name" value="PEPTIDE CHAIN RELEASE FACTOR 2"/>
    <property type="match status" value="1"/>
</dbReference>
<dbReference type="GO" id="GO:0005739">
    <property type="term" value="C:mitochondrion"/>
    <property type="evidence" value="ECO:0007669"/>
    <property type="project" value="GOC"/>
</dbReference>
<feature type="domain" description="Peptide chain release factor" evidence="2">
    <location>
        <begin position="73"/>
        <end position="183"/>
    </location>
</feature>
<reference evidence="3 4" key="1">
    <citation type="submission" date="2016-10" db="EMBL/GenBank/DDBJ databases">
        <title>Genome sequence of the basidiomycete white-rot fungus Trametes pubescens.</title>
        <authorList>
            <person name="Makela M.R."/>
            <person name="Granchi Z."/>
            <person name="Peng M."/>
            <person name="De Vries R.P."/>
            <person name="Grigoriev I."/>
            <person name="Riley R."/>
            <person name="Hilden K."/>
        </authorList>
    </citation>
    <scope>NUCLEOTIDE SEQUENCE [LARGE SCALE GENOMIC DNA]</scope>
    <source>
        <strain evidence="3 4">FBCC735</strain>
    </source>
</reference>
<dbReference type="Proteomes" id="UP000184267">
    <property type="component" value="Unassembled WGS sequence"/>
</dbReference>
<dbReference type="InterPro" id="IPR005139">
    <property type="entry name" value="PCRF"/>
</dbReference>
<dbReference type="InterPro" id="IPR000352">
    <property type="entry name" value="Pep_chain_release_fac_I"/>
</dbReference>
<comment type="caution">
    <text evidence="3">The sequence shown here is derived from an EMBL/GenBank/DDBJ whole genome shotgun (WGS) entry which is preliminary data.</text>
</comment>
<evidence type="ECO:0000259" key="2">
    <source>
        <dbReference type="SMART" id="SM00937"/>
    </source>
</evidence>
<dbReference type="EMBL" id="MNAD01001463">
    <property type="protein sequence ID" value="OJT05342.1"/>
    <property type="molecule type" value="Genomic_DNA"/>
</dbReference>
<dbReference type="Gene3D" id="3.30.160.20">
    <property type="match status" value="2"/>
</dbReference>
<evidence type="ECO:0000313" key="3">
    <source>
        <dbReference type="EMBL" id="OJT05342.1"/>
    </source>
</evidence>
<dbReference type="SUPFAM" id="SSF75620">
    <property type="entry name" value="Release factor"/>
    <property type="match status" value="1"/>
</dbReference>
<dbReference type="Pfam" id="PF00472">
    <property type="entry name" value="RF-1"/>
    <property type="match status" value="1"/>
</dbReference>
<dbReference type="AlphaFoldDB" id="A0A1M2VCL7"/>
<dbReference type="GO" id="GO:0003747">
    <property type="term" value="F:translation release factor activity"/>
    <property type="evidence" value="ECO:0007669"/>
    <property type="project" value="InterPro"/>
</dbReference>
<dbReference type="GO" id="GO:0032543">
    <property type="term" value="P:mitochondrial translation"/>
    <property type="evidence" value="ECO:0007669"/>
    <property type="project" value="UniProtKB-ARBA"/>
</dbReference>
<evidence type="ECO:0000313" key="4">
    <source>
        <dbReference type="Proteomes" id="UP000184267"/>
    </source>
</evidence>
<protein>
    <submittedName>
        <fullName evidence="3">Peptide chain release factor 2</fullName>
    </submittedName>
</protein>
<dbReference type="PANTHER" id="PTHR43116:SF3">
    <property type="entry name" value="CLASS I PEPTIDE CHAIN RELEASE FACTOR"/>
    <property type="match status" value="1"/>
</dbReference>
<gene>
    <name evidence="3" type="ORF">TRAPUB_3783</name>
</gene>
<organism evidence="3 4">
    <name type="scientific">Trametes pubescens</name>
    <name type="common">White-rot fungus</name>
    <dbReference type="NCBI Taxonomy" id="154538"/>
    <lineage>
        <taxon>Eukaryota</taxon>
        <taxon>Fungi</taxon>
        <taxon>Dikarya</taxon>
        <taxon>Basidiomycota</taxon>
        <taxon>Agaricomycotina</taxon>
        <taxon>Agaricomycetes</taxon>
        <taxon>Polyporales</taxon>
        <taxon>Polyporaceae</taxon>
        <taxon>Trametes</taxon>
    </lineage>
</organism>
<dbReference type="OrthoDB" id="2019491at2759"/>
<dbReference type="Gene3D" id="3.30.70.1660">
    <property type="match status" value="2"/>
</dbReference>
<dbReference type="STRING" id="154538.A0A1M2VCL7"/>
<name>A0A1M2VCL7_TRAPU</name>